<sequence length="725" mass="77477">MIERPILDRHRRGAKIRVLLDSAAVALPLTLGAAAIGWRLGGVAAAMAALLIGAAVLAVIAWRRGQRFDRPWLVSRLDAEVAAFEDSSALLFAPADTLPGFAGLQRRRIEARIDAAQPLDLRTPWSGRMILAAWIAGVALVLAAWLWPDPRNPVPPQPTATPATIAGPPRLTAASLRIEPPAYTGLPTREQTSLDARVPEGSRVSWSLAFAPDPAAATIAFPGSASVPLTRSGARWTAAHAAARPALYRIEAPGLPRQRLHRIETIADTPPTIRAITPPEQLATVTPGQRSWTPVFEATDDYGVAAGAVLRITVTAGEGENITFTQRTTTLAGSGPARRRRFAATLDLAREGLAPGGDLIAQLIVADNRSPTPQRVEGPSVILRWPADLALADGLDGMAQPVMPAYFRSQRQIIIDAEALIRDRARLDADAFATRSNALGEDQAILRLRYGQFVGEEAEGGGSTGGIALPTNDVPALPTNDSPALPTNDAPAPEAQERQDPTLGDGHSADDGHDHTAPGGAFDAARSFGHVHDDSDASTLFAPGTRTTLAQALDAMWSSERELRQGDPRAALPHANRALAFLKEAQQATRIFLPRVGAELPPIDLTRRLSGDREGIVARRLPQAVRPDPETILADSWRALADTPGKRPPLQLGALDRWVRANGGKLADPLALRAAIDTLRGEPGCGECRAQLRALLWRAIEPPVAAIKRRATPRAIGRRYLEALR</sequence>
<feature type="transmembrane region" description="Helical" evidence="2">
    <location>
        <begin position="18"/>
        <end position="38"/>
    </location>
</feature>
<name>A0ABY5LBQ5_9SPHN</name>
<dbReference type="RefSeq" id="WP_256507678.1">
    <property type="nucleotide sequence ID" value="NZ_CP101740.1"/>
</dbReference>
<protein>
    <submittedName>
        <fullName evidence="3">DUF4175 domain-containing protein</fullName>
    </submittedName>
</protein>
<keyword evidence="2" id="KW-0472">Membrane</keyword>
<evidence type="ECO:0000256" key="2">
    <source>
        <dbReference type="SAM" id="Phobius"/>
    </source>
</evidence>
<feature type="region of interest" description="Disordered" evidence="1">
    <location>
        <begin position="459"/>
        <end position="527"/>
    </location>
</feature>
<evidence type="ECO:0000313" key="3">
    <source>
        <dbReference type="EMBL" id="UUL83842.1"/>
    </source>
</evidence>
<dbReference type="EMBL" id="CP101740">
    <property type="protein sequence ID" value="UUL83842.1"/>
    <property type="molecule type" value="Genomic_DNA"/>
</dbReference>
<feature type="transmembrane region" description="Helical" evidence="2">
    <location>
        <begin position="44"/>
        <end position="62"/>
    </location>
</feature>
<keyword evidence="2" id="KW-0812">Transmembrane</keyword>
<feature type="compositionally biased region" description="Basic and acidic residues" evidence="1">
    <location>
        <begin position="507"/>
        <end position="516"/>
    </location>
</feature>
<evidence type="ECO:0000256" key="1">
    <source>
        <dbReference type="SAM" id="MobiDB-lite"/>
    </source>
</evidence>
<evidence type="ECO:0000313" key="4">
    <source>
        <dbReference type="Proteomes" id="UP001058533"/>
    </source>
</evidence>
<reference evidence="3" key="1">
    <citation type="submission" date="2022-07" db="EMBL/GenBank/DDBJ databases">
        <title>Sphingomonas sp. nov., a novel bacterium isolated from the north slope of the Mount Everest.</title>
        <authorList>
            <person name="Cui X."/>
            <person name="Liu Y."/>
        </authorList>
    </citation>
    <scope>NUCLEOTIDE SEQUENCE</scope>
    <source>
        <strain evidence="3">S5-59</strain>
    </source>
</reference>
<keyword evidence="4" id="KW-1185">Reference proteome</keyword>
<proteinExistence type="predicted"/>
<gene>
    <name evidence="3" type="ORF">NMP03_06510</name>
</gene>
<organism evidence="3 4">
    <name type="scientific">Sphingomonas qomolangmaensis</name>
    <dbReference type="NCBI Taxonomy" id="2918765"/>
    <lineage>
        <taxon>Bacteria</taxon>
        <taxon>Pseudomonadati</taxon>
        <taxon>Pseudomonadota</taxon>
        <taxon>Alphaproteobacteria</taxon>
        <taxon>Sphingomonadales</taxon>
        <taxon>Sphingomonadaceae</taxon>
        <taxon>Sphingomonas</taxon>
    </lineage>
</organism>
<dbReference type="Proteomes" id="UP001058533">
    <property type="component" value="Chromosome"/>
</dbReference>
<keyword evidence="2" id="KW-1133">Transmembrane helix</keyword>
<accession>A0ABY5LBQ5</accession>
<feature type="transmembrane region" description="Helical" evidence="2">
    <location>
        <begin position="129"/>
        <end position="147"/>
    </location>
</feature>